<proteinExistence type="predicted"/>
<dbReference type="Gene3D" id="2.30.29.30">
    <property type="entry name" value="Pleckstrin-homology domain (PH domain)/Phosphotyrosine-binding domain (PTB)"/>
    <property type="match status" value="1"/>
</dbReference>
<dbReference type="GO" id="GO:0005085">
    <property type="term" value="F:guanyl-nucleotide exchange factor activity"/>
    <property type="evidence" value="ECO:0007669"/>
    <property type="project" value="UniProtKB-KW"/>
</dbReference>
<evidence type="ECO:0000259" key="4">
    <source>
        <dbReference type="PROSITE" id="PS50003"/>
    </source>
</evidence>
<dbReference type="InterPro" id="IPR055251">
    <property type="entry name" value="SOS1_NGEF_PH"/>
</dbReference>
<dbReference type="GO" id="GO:0005737">
    <property type="term" value="C:cytoplasm"/>
    <property type="evidence" value="ECO:0007669"/>
    <property type="project" value="UniProtKB-SubCell"/>
</dbReference>
<name>A0A8T0ANB5_SILME</name>
<evidence type="ECO:0000313" key="5">
    <source>
        <dbReference type="EMBL" id="KAF7692274.1"/>
    </source>
</evidence>
<evidence type="ECO:0000256" key="3">
    <source>
        <dbReference type="ARBA" id="ARBA00022658"/>
    </source>
</evidence>
<sequence>MTGCVLDSSQGEDVLSRSSDLIFSGDLTKISQPQAKGQQRMFFLFDHQLVFCKKDLLRRDILYYKGRLDMDQMEVVDVEDGKDKDLNVTVKNTVKLISADGAEIHLLCAKKPELKQRWLRAFSDERQQVQHDRDTGFSITDMQKKQAMQNVSKTPPAGKPKAATRPYYDLLLRQKPSALPQQVIVLAEPKRRNFWHNIGRLTPFRK</sequence>
<dbReference type="CDD" id="cd01224">
    <property type="entry name" value="PH_Collybistin_ASEF"/>
    <property type="match status" value="1"/>
</dbReference>
<dbReference type="Pfam" id="PF22697">
    <property type="entry name" value="SOS1_NGEF_PH"/>
    <property type="match status" value="1"/>
</dbReference>
<evidence type="ECO:0000256" key="1">
    <source>
        <dbReference type="ARBA" id="ARBA00004496"/>
    </source>
</evidence>
<comment type="caution">
    <text evidence="5">The sequence shown here is derived from an EMBL/GenBank/DDBJ whole genome shotgun (WGS) entry which is preliminary data.</text>
</comment>
<dbReference type="Proteomes" id="UP000606274">
    <property type="component" value="Unassembled WGS sequence"/>
</dbReference>
<keyword evidence="2" id="KW-0963">Cytoplasm</keyword>
<dbReference type="PROSITE" id="PS50003">
    <property type="entry name" value="PH_DOMAIN"/>
    <property type="match status" value="1"/>
</dbReference>
<comment type="subcellular location">
    <subcellularLocation>
        <location evidence="1">Cytoplasm</location>
    </subcellularLocation>
</comment>
<dbReference type="PANTHER" id="PTHR47544:SF3">
    <property type="entry name" value="RHO GUANINE NUCLEOTIDE EXCHANGE FACTOR 4 ISOFORM X1"/>
    <property type="match status" value="1"/>
</dbReference>
<dbReference type="InterPro" id="IPR001849">
    <property type="entry name" value="PH_domain"/>
</dbReference>
<keyword evidence="6" id="KW-1185">Reference proteome</keyword>
<dbReference type="SMART" id="SM00233">
    <property type="entry name" value="PH"/>
    <property type="match status" value="1"/>
</dbReference>
<dbReference type="InterPro" id="IPR011993">
    <property type="entry name" value="PH-like_dom_sf"/>
</dbReference>
<evidence type="ECO:0000313" key="6">
    <source>
        <dbReference type="Proteomes" id="UP000606274"/>
    </source>
</evidence>
<dbReference type="AlphaFoldDB" id="A0A8T0ANB5"/>
<dbReference type="EMBL" id="JABFDY010000020">
    <property type="protein sequence ID" value="KAF7692274.1"/>
    <property type="molecule type" value="Genomic_DNA"/>
</dbReference>
<accession>A0A8T0ANB5</accession>
<feature type="domain" description="PH" evidence="4">
    <location>
        <begin position="20"/>
        <end position="127"/>
    </location>
</feature>
<protein>
    <recommendedName>
        <fullName evidence="4">PH domain-containing protein</fullName>
    </recommendedName>
</protein>
<keyword evidence="3" id="KW-0344">Guanine-nucleotide releasing factor</keyword>
<evidence type="ECO:0000256" key="2">
    <source>
        <dbReference type="ARBA" id="ARBA00022490"/>
    </source>
</evidence>
<gene>
    <name evidence="5" type="ORF">HF521_009884</name>
</gene>
<dbReference type="SUPFAM" id="SSF50729">
    <property type="entry name" value="PH domain-like"/>
    <property type="match status" value="1"/>
</dbReference>
<dbReference type="PANTHER" id="PTHR47544">
    <property type="entry name" value="RHO GUANINE NUCLEOTIDE EXCHANGE FACTOR 4"/>
    <property type="match status" value="1"/>
</dbReference>
<organism evidence="5 6">
    <name type="scientific">Silurus meridionalis</name>
    <name type="common">Southern catfish</name>
    <name type="synonym">Silurus soldatovi meridionalis</name>
    <dbReference type="NCBI Taxonomy" id="175797"/>
    <lineage>
        <taxon>Eukaryota</taxon>
        <taxon>Metazoa</taxon>
        <taxon>Chordata</taxon>
        <taxon>Craniata</taxon>
        <taxon>Vertebrata</taxon>
        <taxon>Euteleostomi</taxon>
        <taxon>Actinopterygii</taxon>
        <taxon>Neopterygii</taxon>
        <taxon>Teleostei</taxon>
        <taxon>Ostariophysi</taxon>
        <taxon>Siluriformes</taxon>
        <taxon>Siluridae</taxon>
        <taxon>Silurus</taxon>
    </lineage>
</organism>
<reference evidence="5" key="1">
    <citation type="submission" date="2020-08" db="EMBL/GenBank/DDBJ databases">
        <title>Chromosome-level assembly of Southern catfish (Silurus meridionalis) provides insights into visual adaptation to the nocturnal and benthic lifestyles.</title>
        <authorList>
            <person name="Zhang Y."/>
            <person name="Wang D."/>
            <person name="Peng Z."/>
        </authorList>
    </citation>
    <scope>NUCLEOTIDE SEQUENCE</scope>
    <source>
        <strain evidence="5">SWU-2019-XX</strain>
        <tissue evidence="5">Muscle</tissue>
    </source>
</reference>